<dbReference type="GO" id="GO:0051301">
    <property type="term" value="P:cell division"/>
    <property type="evidence" value="ECO:0007669"/>
    <property type="project" value="UniProtKB-KW"/>
</dbReference>
<dbReference type="InterPro" id="IPR038718">
    <property type="entry name" value="SNF2-like_sf"/>
</dbReference>
<comment type="subunit">
    <text evidence="1">Interacts (via N-terminus) with spn-A/Rad51.</text>
</comment>
<dbReference type="InterPro" id="IPR049730">
    <property type="entry name" value="SNF2/RAD54-like_C"/>
</dbReference>
<dbReference type="Pfam" id="PF00271">
    <property type="entry name" value="Helicase_C"/>
    <property type="match status" value="1"/>
</dbReference>
<keyword evidence="5" id="KW-0378">Hydrolase</keyword>
<dbReference type="CDD" id="cd18004">
    <property type="entry name" value="DEXHc_RAD54"/>
    <property type="match status" value="1"/>
</dbReference>
<dbReference type="PROSITE" id="PS51192">
    <property type="entry name" value="HELICASE_ATP_BIND_1"/>
    <property type="match status" value="1"/>
</dbReference>
<keyword evidence="3" id="KW-0132">Cell division</keyword>
<evidence type="ECO:0000256" key="5">
    <source>
        <dbReference type="ARBA" id="ARBA00022801"/>
    </source>
</evidence>
<dbReference type="PANTHER" id="PTHR45629">
    <property type="entry name" value="SNF2/RAD54 FAMILY MEMBER"/>
    <property type="match status" value="1"/>
</dbReference>
<keyword evidence="7" id="KW-0131">Cell cycle</keyword>
<evidence type="ECO:0000256" key="8">
    <source>
        <dbReference type="ARBA" id="ARBA00024776"/>
    </source>
</evidence>
<organism evidence="13 14">
    <name type="scientific">Nesidiocoris tenuis</name>
    <dbReference type="NCBI Taxonomy" id="355587"/>
    <lineage>
        <taxon>Eukaryota</taxon>
        <taxon>Metazoa</taxon>
        <taxon>Ecdysozoa</taxon>
        <taxon>Arthropoda</taxon>
        <taxon>Hexapoda</taxon>
        <taxon>Insecta</taxon>
        <taxon>Pterygota</taxon>
        <taxon>Neoptera</taxon>
        <taxon>Paraneoptera</taxon>
        <taxon>Hemiptera</taxon>
        <taxon>Heteroptera</taxon>
        <taxon>Panheteroptera</taxon>
        <taxon>Cimicomorpha</taxon>
        <taxon>Miridae</taxon>
        <taxon>Dicyphina</taxon>
        <taxon>Nesidiocoris</taxon>
    </lineage>
</organism>
<proteinExistence type="predicted"/>
<evidence type="ECO:0000256" key="1">
    <source>
        <dbReference type="ARBA" id="ARBA00011467"/>
    </source>
</evidence>
<dbReference type="Pfam" id="PF00176">
    <property type="entry name" value="SNF2-rel_dom"/>
    <property type="match status" value="1"/>
</dbReference>
<evidence type="ECO:0000313" key="14">
    <source>
        <dbReference type="Proteomes" id="UP000479000"/>
    </source>
</evidence>
<dbReference type="Gene3D" id="1.20.120.850">
    <property type="entry name" value="SWI2/SNF2 ATPases, N-terminal domain"/>
    <property type="match status" value="1"/>
</dbReference>
<comment type="function">
    <text evidence="8">Involved in mitotic DNA repair and meiotic recombination. Functions in the recombinational DNA repair pathway. Essential for interhomolog gene conversion (GC), but may have a less important role in intersister GC than spn-A/Rad51. In the presence of DNA, spn-A/Rad51 enhances the ATPase activity of okr/Rad54.</text>
</comment>
<dbReference type="AlphaFoldDB" id="A0A6H5GL11"/>
<keyword evidence="4" id="KW-0498">Mitosis</keyword>
<evidence type="ECO:0000256" key="6">
    <source>
        <dbReference type="ARBA" id="ARBA00023254"/>
    </source>
</evidence>
<dbReference type="OrthoDB" id="413460at2759"/>
<evidence type="ECO:0000256" key="10">
    <source>
        <dbReference type="SAM" id="MobiDB-lite"/>
    </source>
</evidence>
<dbReference type="SMART" id="SM00487">
    <property type="entry name" value="DEXDc"/>
    <property type="match status" value="1"/>
</dbReference>
<dbReference type="PROSITE" id="PS51194">
    <property type="entry name" value="HELICASE_CTER"/>
    <property type="match status" value="1"/>
</dbReference>
<feature type="domain" description="Helicase ATP-binding" evidence="11">
    <location>
        <begin position="138"/>
        <end position="304"/>
    </location>
</feature>
<accession>A0A6H5GL11</accession>
<evidence type="ECO:0000313" key="13">
    <source>
        <dbReference type="EMBL" id="CAB0004654.1"/>
    </source>
</evidence>
<evidence type="ECO:0000256" key="3">
    <source>
        <dbReference type="ARBA" id="ARBA00022618"/>
    </source>
</evidence>
<dbReference type="Proteomes" id="UP000479000">
    <property type="component" value="Unassembled WGS sequence"/>
</dbReference>
<evidence type="ECO:0000256" key="9">
    <source>
        <dbReference type="ARBA" id="ARBA00029956"/>
    </source>
</evidence>
<dbReference type="InterPro" id="IPR027417">
    <property type="entry name" value="P-loop_NTPase"/>
</dbReference>
<dbReference type="InterPro" id="IPR050496">
    <property type="entry name" value="SNF2_RAD54_helicase_repair"/>
</dbReference>
<reference evidence="13 14" key="1">
    <citation type="submission" date="2020-02" db="EMBL/GenBank/DDBJ databases">
        <authorList>
            <person name="Ferguson B K."/>
        </authorList>
    </citation>
    <scope>NUCLEOTIDE SEQUENCE [LARGE SCALE GENOMIC DNA]</scope>
</reference>
<dbReference type="PANTHER" id="PTHR45629:SF7">
    <property type="entry name" value="DNA EXCISION REPAIR PROTEIN ERCC-6-RELATED"/>
    <property type="match status" value="1"/>
</dbReference>
<evidence type="ECO:0000256" key="2">
    <source>
        <dbReference type="ARBA" id="ARBA00015341"/>
    </source>
</evidence>
<keyword evidence="14" id="KW-1185">Reference proteome</keyword>
<dbReference type="GO" id="GO:0005524">
    <property type="term" value="F:ATP binding"/>
    <property type="evidence" value="ECO:0007669"/>
    <property type="project" value="InterPro"/>
</dbReference>
<dbReference type="GO" id="GO:0005634">
    <property type="term" value="C:nucleus"/>
    <property type="evidence" value="ECO:0007669"/>
    <property type="project" value="TreeGrafter"/>
</dbReference>
<sequence>MPEKVIAQSSNFKIANLDDGTILFVGNKEVEICSEVHTPSSQVENPLPKSENSKPTKRKSTESLLVRPMAKKERKSLPPNVHVDYEPLVMPAPNDSHQWQCNEDNLSLTPVEVSASLCRVLRKHQREGVTFLYNCVSGLRDLDHRGAILADEMGLGKTLQVITLIWTLLSGGPYGNLPLLKKVLIVVPSSLVQNWKNEFIRWLGSYRLNPFVVDKDSRPKEFPKSSSPVLIISYEMFVKSHADLKCVNFDLIICDEGHRLKNSNIQATMTLKGVNCQPRILLTGTPIQNDLQEFYALVDFVNPGILGSPAEFGRNFEKPILASKEPHSSAECVETGRSKAEELNRLTSGFILRRTQEIIGKYLPQKTEYVVFCEATEFQRKLYSIAVNFWTERLQEVGSRDMPQHLSVIMAMKKICNHPHLLKQFSEGQDLESLSDILNGEIRENFRVEDSSKMMFVDLVLNTLGRNREKIILVSNFTQTLDLLADLCSENRIDFLRFDGSTPTSRRNEIVSKFNSGTSPVRVLLLSSKAGGVGLNLIGASRLILFDSDWNPATDLQAMARIWREGQRKNVHIYRLLTSASIEEKIFQRQLKKTELSESIVDSCSSSSVKLSKEELRDLFELSDWSRCLTHDSLKCECQLDGSIPGTDGPQDPIEADRRDCQIELNQSKGPTVLKMNQLLQWEHYGRPFNRELLSEIMLTENSNLVNFVFRNKTS</sequence>
<dbReference type="Gene3D" id="3.40.50.10810">
    <property type="entry name" value="Tandem AAA-ATPase domain"/>
    <property type="match status" value="1"/>
</dbReference>
<dbReference type="GO" id="GO:0000724">
    <property type="term" value="P:double-strand break repair via homologous recombination"/>
    <property type="evidence" value="ECO:0007669"/>
    <property type="project" value="TreeGrafter"/>
</dbReference>
<dbReference type="InterPro" id="IPR001650">
    <property type="entry name" value="Helicase_C-like"/>
</dbReference>
<dbReference type="GO" id="GO:0016787">
    <property type="term" value="F:hydrolase activity"/>
    <property type="evidence" value="ECO:0007669"/>
    <property type="project" value="UniProtKB-KW"/>
</dbReference>
<dbReference type="FunFam" id="3.40.50.10810:FF:000020">
    <property type="entry name" value="DNA repair and recombination protein RAD54B"/>
    <property type="match status" value="1"/>
</dbReference>
<evidence type="ECO:0000259" key="11">
    <source>
        <dbReference type="PROSITE" id="PS51192"/>
    </source>
</evidence>
<keyword evidence="6" id="KW-0469">Meiosis</keyword>
<dbReference type="InterPro" id="IPR000330">
    <property type="entry name" value="SNF2_N"/>
</dbReference>
<dbReference type="GO" id="GO:0015616">
    <property type="term" value="F:DNA translocase activity"/>
    <property type="evidence" value="ECO:0007669"/>
    <property type="project" value="TreeGrafter"/>
</dbReference>
<evidence type="ECO:0000259" key="12">
    <source>
        <dbReference type="PROSITE" id="PS51194"/>
    </source>
</evidence>
<dbReference type="InterPro" id="IPR014001">
    <property type="entry name" value="Helicase_ATP-bd"/>
</dbReference>
<name>A0A6H5GL11_9HEMI</name>
<dbReference type="SMART" id="SM00490">
    <property type="entry name" value="HELICc"/>
    <property type="match status" value="1"/>
</dbReference>
<protein>
    <recommendedName>
        <fullName evidence="2">DNA repair and recombination protein RAD54-like</fullName>
    </recommendedName>
    <alternativeName>
        <fullName evidence="9">Protein okra</fullName>
    </alternativeName>
</protein>
<evidence type="ECO:0000256" key="4">
    <source>
        <dbReference type="ARBA" id="ARBA00022776"/>
    </source>
</evidence>
<dbReference type="SUPFAM" id="SSF52540">
    <property type="entry name" value="P-loop containing nucleoside triphosphate hydrolases"/>
    <property type="match status" value="2"/>
</dbReference>
<dbReference type="Gene3D" id="3.40.50.300">
    <property type="entry name" value="P-loop containing nucleotide triphosphate hydrolases"/>
    <property type="match status" value="1"/>
</dbReference>
<dbReference type="EMBL" id="CADCXU010015124">
    <property type="protein sequence ID" value="CAB0004654.1"/>
    <property type="molecule type" value="Genomic_DNA"/>
</dbReference>
<dbReference type="GO" id="GO:0007131">
    <property type="term" value="P:reciprocal meiotic recombination"/>
    <property type="evidence" value="ECO:0007669"/>
    <property type="project" value="TreeGrafter"/>
</dbReference>
<feature type="domain" description="Helicase C-terminal" evidence="12">
    <location>
        <begin position="455"/>
        <end position="617"/>
    </location>
</feature>
<feature type="region of interest" description="Disordered" evidence="10">
    <location>
        <begin position="37"/>
        <end position="62"/>
    </location>
</feature>
<evidence type="ECO:0000256" key="7">
    <source>
        <dbReference type="ARBA" id="ARBA00023306"/>
    </source>
</evidence>
<dbReference type="CDD" id="cd18793">
    <property type="entry name" value="SF2_C_SNF"/>
    <property type="match status" value="1"/>
</dbReference>
<gene>
    <name evidence="13" type="ORF">NTEN_LOCUS10131</name>
</gene>